<organism evidence="2 3">
    <name type="scientific">Cyanobium usitatum str. Tous</name>
    <dbReference type="NCBI Taxonomy" id="2116684"/>
    <lineage>
        <taxon>Bacteria</taxon>
        <taxon>Bacillati</taxon>
        <taxon>Cyanobacteriota</taxon>
        <taxon>Cyanophyceae</taxon>
        <taxon>Synechococcales</taxon>
        <taxon>Prochlorococcaceae</taxon>
        <taxon>Cyanobium</taxon>
    </lineage>
</organism>
<evidence type="ECO:0000256" key="1">
    <source>
        <dbReference type="SAM" id="SignalP"/>
    </source>
</evidence>
<evidence type="ECO:0000313" key="3">
    <source>
        <dbReference type="Proteomes" id="UP000243002"/>
    </source>
</evidence>
<accession>A0A2P7N0L3</accession>
<name>A0A2P7N0L3_9CYAN</name>
<sequence length="81" mass="8517">MCAAAIVAALPFLTLPAQAGSVTASSIWDKSNAIERARQQLPAGAVVTAERCQETEVGMGNYRYLCTVEFSQPAPAATTDQ</sequence>
<keyword evidence="1" id="KW-0732">Signal</keyword>
<dbReference type="EMBL" id="PXXO01000002">
    <property type="protein sequence ID" value="PSJ07012.1"/>
    <property type="molecule type" value="Genomic_DNA"/>
</dbReference>
<dbReference type="Proteomes" id="UP000243002">
    <property type="component" value="Unassembled WGS sequence"/>
</dbReference>
<feature type="signal peptide" evidence="1">
    <location>
        <begin position="1"/>
        <end position="19"/>
    </location>
</feature>
<feature type="chain" id="PRO_5015150082" evidence="1">
    <location>
        <begin position="20"/>
        <end position="81"/>
    </location>
</feature>
<gene>
    <name evidence="2" type="ORF">C7K55_02635</name>
</gene>
<dbReference type="AlphaFoldDB" id="A0A2P7N0L3"/>
<proteinExistence type="predicted"/>
<protein>
    <submittedName>
        <fullName evidence="2">Uncharacterized protein</fullName>
    </submittedName>
</protein>
<reference evidence="2" key="1">
    <citation type="journal article" date="2018" name="Environ. Microbiol.">
        <title>Ecological and genomic features of two widespread freshwater picocyanobacteria.</title>
        <authorList>
            <person name="Cabello-Yeves P.J."/>
            <person name="Picazo A."/>
            <person name="Camacho A."/>
            <person name="Callieri C."/>
            <person name="Rosselli R."/>
            <person name="Roda-Garcia J.J."/>
            <person name="Coutinho F.H."/>
            <person name="Rodriguez-Valera F."/>
        </authorList>
    </citation>
    <scope>NUCLEOTIDE SEQUENCE [LARGE SCALE GENOMIC DNA]</scope>
    <source>
        <strain evidence="2">Tous</strain>
    </source>
</reference>
<keyword evidence="3" id="KW-1185">Reference proteome</keyword>
<evidence type="ECO:0000313" key="2">
    <source>
        <dbReference type="EMBL" id="PSJ07012.1"/>
    </source>
</evidence>
<comment type="caution">
    <text evidence="2">The sequence shown here is derived from an EMBL/GenBank/DDBJ whole genome shotgun (WGS) entry which is preliminary data.</text>
</comment>